<gene>
    <name evidence="2" type="ORF">C7S18_20270</name>
</gene>
<reference evidence="2 3" key="2">
    <citation type="submission" date="2018-03" db="EMBL/GenBank/DDBJ databases">
        <authorList>
            <person name="Keele B.F."/>
        </authorList>
    </citation>
    <scope>NUCLEOTIDE SEQUENCE [LARGE SCALE GENOMIC DNA]</scope>
    <source>
        <strain evidence="2 3">D13</strain>
    </source>
</reference>
<organism evidence="2 3">
    <name type="scientific">Ahniella affigens</name>
    <dbReference type="NCBI Taxonomy" id="2021234"/>
    <lineage>
        <taxon>Bacteria</taxon>
        <taxon>Pseudomonadati</taxon>
        <taxon>Pseudomonadota</taxon>
        <taxon>Gammaproteobacteria</taxon>
        <taxon>Lysobacterales</taxon>
        <taxon>Rhodanobacteraceae</taxon>
        <taxon>Ahniella</taxon>
    </lineage>
</organism>
<feature type="chain" id="PRO_5015141174" description="DUF2268 domain-containing protein" evidence="1">
    <location>
        <begin position="20"/>
        <end position="437"/>
    </location>
</feature>
<evidence type="ECO:0000313" key="2">
    <source>
        <dbReference type="EMBL" id="AVP99363.1"/>
    </source>
</evidence>
<reference evidence="2 3" key="1">
    <citation type="submission" date="2018-03" db="EMBL/GenBank/DDBJ databases">
        <title>Ahniella affigens gen. nov., sp. nov., a gammaproteobacterium isolated from sandy soil near a stream.</title>
        <authorList>
            <person name="Ko Y."/>
            <person name="Kim J.-H."/>
        </authorList>
    </citation>
    <scope>NUCLEOTIDE SEQUENCE [LARGE SCALE GENOMIC DNA]</scope>
    <source>
        <strain evidence="2 3">D13</strain>
    </source>
</reference>
<name>A0A2P1PWZ3_9GAMM</name>
<proteinExistence type="predicted"/>
<evidence type="ECO:0000313" key="3">
    <source>
        <dbReference type="Proteomes" id="UP000241074"/>
    </source>
</evidence>
<feature type="signal peptide" evidence="1">
    <location>
        <begin position="1"/>
        <end position="19"/>
    </location>
</feature>
<keyword evidence="3" id="KW-1185">Reference proteome</keyword>
<dbReference type="KEGG" id="xba:C7S18_20270"/>
<dbReference type="Proteomes" id="UP000241074">
    <property type="component" value="Chromosome"/>
</dbReference>
<dbReference type="EMBL" id="CP027860">
    <property type="protein sequence ID" value="AVP99363.1"/>
    <property type="molecule type" value="Genomic_DNA"/>
</dbReference>
<accession>A0A2P1PWZ3</accession>
<protein>
    <recommendedName>
        <fullName evidence="4">DUF2268 domain-containing protein</fullName>
    </recommendedName>
</protein>
<dbReference type="AlphaFoldDB" id="A0A2P1PWZ3"/>
<keyword evidence="1" id="KW-0732">Signal</keyword>
<evidence type="ECO:0008006" key="4">
    <source>
        <dbReference type="Google" id="ProtNLM"/>
    </source>
</evidence>
<sequence>MPTFGTIVLLCLAALSVQAATATSNESRQVITADIPRFWQAYNQIRETDSRTKQVEILKRVYIDPGSAGLHAMMARRNYSVDDYLDAINHYPRFFASVRANTLNADQYAADIDAGLAKLRELYPEAKPATVTFTIGALMSGGTTLNDQVLIGAEIAMADPSAVTDELPEPLAGNLRRYFDTNPIQNLALLNVHEYVHTQQGAFGSNLLAVSLQEGVAEFVSTKAMGRPSASPALAYGAGHANPVRERFAAEMFSPNWDDWLYNDADNAFGIRDLGYYVGDAIARAYFDQHGDSAEANRELIALDYQDAEAVQKLVDQSGYFREPLSVLAERYRAQQPRVLAVTGLNEASRPAAPALSTITIQFSAPMNPRYRGFDTGPLGEANVLRVEAVEGWSADHTELRLQVRVNAAQVQQLVLSSGFRAAAGPALEPYLIEHSP</sequence>
<evidence type="ECO:0000256" key="1">
    <source>
        <dbReference type="SAM" id="SignalP"/>
    </source>
</evidence>